<reference evidence="2 3" key="1">
    <citation type="submission" date="2020-04" db="EMBL/GenBank/DDBJ databases">
        <title>Perkinsus olseni comparative genomics.</title>
        <authorList>
            <person name="Bogema D.R."/>
        </authorList>
    </citation>
    <scope>NUCLEOTIDE SEQUENCE [LARGE SCALE GENOMIC DNA]</scope>
    <source>
        <strain evidence="2 3">ATCC PRA-207</strain>
    </source>
</reference>
<dbReference type="EMBL" id="JABANO010001517">
    <property type="protein sequence ID" value="KAF4758373.1"/>
    <property type="molecule type" value="Genomic_DNA"/>
</dbReference>
<feature type="non-terminal residue" evidence="2">
    <location>
        <position position="1"/>
    </location>
</feature>
<evidence type="ECO:0000313" key="2">
    <source>
        <dbReference type="EMBL" id="KAF4758373.1"/>
    </source>
</evidence>
<gene>
    <name evidence="2" type="ORF">FOZ63_017518</name>
</gene>
<comment type="caution">
    <text evidence="2">The sequence shown here is derived from an EMBL/GenBank/DDBJ whole genome shotgun (WGS) entry which is preliminary data.</text>
</comment>
<keyword evidence="3" id="KW-1185">Reference proteome</keyword>
<dbReference type="AlphaFoldDB" id="A0A7J6UMB2"/>
<proteinExistence type="predicted"/>
<evidence type="ECO:0000256" key="1">
    <source>
        <dbReference type="SAM" id="MobiDB-lite"/>
    </source>
</evidence>
<accession>A0A7J6UMB2</accession>
<dbReference type="Proteomes" id="UP000553632">
    <property type="component" value="Unassembled WGS sequence"/>
</dbReference>
<feature type="non-terminal residue" evidence="2">
    <location>
        <position position="198"/>
    </location>
</feature>
<protein>
    <submittedName>
        <fullName evidence="2">Uncharacterized protein</fullName>
    </submittedName>
</protein>
<organism evidence="2 3">
    <name type="scientific">Perkinsus olseni</name>
    <name type="common">Perkinsus atlanticus</name>
    <dbReference type="NCBI Taxonomy" id="32597"/>
    <lineage>
        <taxon>Eukaryota</taxon>
        <taxon>Sar</taxon>
        <taxon>Alveolata</taxon>
        <taxon>Perkinsozoa</taxon>
        <taxon>Perkinsea</taxon>
        <taxon>Perkinsida</taxon>
        <taxon>Perkinsidae</taxon>
        <taxon>Perkinsus</taxon>
    </lineage>
</organism>
<sequence length="198" mass="22671">CLRRWLADVPSVDWSDELLLENVKWMVNHTELGESQLTPMMIMWGRLCELPCMRSAVKSGDGPTDDSVTISDPELYDLVLAAGRISREHEILTAKFVEHWLDQRERNHPVLRYDSGLRSGMWVMVYTQRSYKLSPCWRGPYRISAIKSRHVLLTTERGTEFHHDCDVTDDGQAQAQGQAQPSQGRPKRQAAMLSETTT</sequence>
<evidence type="ECO:0000313" key="3">
    <source>
        <dbReference type="Proteomes" id="UP000553632"/>
    </source>
</evidence>
<feature type="region of interest" description="Disordered" evidence="1">
    <location>
        <begin position="163"/>
        <end position="198"/>
    </location>
</feature>
<name>A0A7J6UMB2_PEROL</name>
<feature type="compositionally biased region" description="Low complexity" evidence="1">
    <location>
        <begin position="171"/>
        <end position="184"/>
    </location>
</feature>